<keyword evidence="5" id="KW-1185">Reference proteome</keyword>
<evidence type="ECO:0000256" key="1">
    <source>
        <dbReference type="SAM" id="Coils"/>
    </source>
</evidence>
<keyword evidence="1" id="KW-0175">Coiled coil</keyword>
<feature type="domain" description="Endonuclease/exonuclease/phosphatase" evidence="3">
    <location>
        <begin position="60"/>
        <end position="197"/>
    </location>
</feature>
<name>A0ABM5KX50_DIAVI</name>
<dbReference type="SUPFAM" id="SSF56219">
    <property type="entry name" value="DNase I-like"/>
    <property type="match status" value="1"/>
</dbReference>
<dbReference type="Pfam" id="PF14529">
    <property type="entry name" value="Exo_endo_phos_2"/>
    <property type="match status" value="1"/>
</dbReference>
<reference evidence="4" key="1">
    <citation type="submission" date="2025-05" db="UniProtKB">
        <authorList>
            <consortium name="EnsemblMetazoa"/>
        </authorList>
    </citation>
    <scope>IDENTIFICATION</scope>
</reference>
<organism evidence="4 5">
    <name type="scientific">Diabrotica virgifera virgifera</name>
    <name type="common">western corn rootworm</name>
    <dbReference type="NCBI Taxonomy" id="50390"/>
    <lineage>
        <taxon>Eukaryota</taxon>
        <taxon>Metazoa</taxon>
        <taxon>Ecdysozoa</taxon>
        <taxon>Arthropoda</taxon>
        <taxon>Hexapoda</taxon>
        <taxon>Insecta</taxon>
        <taxon>Pterygota</taxon>
        <taxon>Neoptera</taxon>
        <taxon>Endopterygota</taxon>
        <taxon>Coleoptera</taxon>
        <taxon>Polyphaga</taxon>
        <taxon>Cucujiformia</taxon>
        <taxon>Chrysomeloidea</taxon>
        <taxon>Chrysomelidae</taxon>
        <taxon>Galerucinae</taxon>
        <taxon>Diabroticina</taxon>
        <taxon>Diabroticites</taxon>
        <taxon>Diabrotica</taxon>
    </lineage>
</organism>
<dbReference type="InterPro" id="IPR036691">
    <property type="entry name" value="Endo/exonu/phosph_ase_sf"/>
</dbReference>
<evidence type="ECO:0000259" key="3">
    <source>
        <dbReference type="Pfam" id="PF14529"/>
    </source>
</evidence>
<feature type="compositionally biased region" description="Acidic residues" evidence="2">
    <location>
        <begin position="413"/>
        <end position="428"/>
    </location>
</feature>
<dbReference type="PANTHER" id="PTHR19446">
    <property type="entry name" value="REVERSE TRANSCRIPTASES"/>
    <property type="match status" value="1"/>
</dbReference>
<dbReference type="Gene3D" id="3.60.10.10">
    <property type="entry name" value="Endonuclease/exonuclease/phosphatase"/>
    <property type="match status" value="1"/>
</dbReference>
<evidence type="ECO:0000313" key="4">
    <source>
        <dbReference type="EnsemblMetazoa" id="XP_050514773.1"/>
    </source>
</evidence>
<proteinExistence type="predicted"/>
<accession>A0ABM5KX50</accession>
<feature type="coiled-coil region" evidence="1">
    <location>
        <begin position="312"/>
        <end position="339"/>
    </location>
</feature>
<evidence type="ECO:0000313" key="5">
    <source>
        <dbReference type="Proteomes" id="UP001652700"/>
    </source>
</evidence>
<dbReference type="EnsemblMetazoa" id="XM_050658816.1">
    <property type="protein sequence ID" value="XP_050514773.1"/>
    <property type="gene ID" value="LOC126890015"/>
</dbReference>
<protein>
    <recommendedName>
        <fullName evidence="3">Endonuclease/exonuclease/phosphatase domain-containing protein</fullName>
    </recommendedName>
</protein>
<dbReference type="GeneID" id="126890015"/>
<sequence>MYLEGGHILIYSGVPNEKKAAAGVGCVIHKDRIKHIQTWESWTERILTVEMKDEGEENLTIITVYGPDENEKKEIKDKFWEDLNIAVENSKGNIFIIGDFNGRVGTKDMSTSDVIGKYGEEVRNNNGRRLIEFCELNSLIVTNTHYEHKNIHKFTRQGPRETEKSIIDYILIERNNRRALQDIRVRRGPEISSDHYLLEAKIKHRIEPQTRAAENRKKIESETIKNYKLRDKQIAQKYEELTNLKITNLMRPIQVSNLEQKWQLLKGILIETAREACEVYRKNNKTKQTSWWNDEIKNHVKMKKKMWEKYLGNKTEENYDRYKEERKKVRDMIKIEKEKTWIQFGQQMEYNSKENQKVFYRTMKNIRIDKPTRDTRIKNTDGTIIRDDQEIMERWKQHFQELLTSNEVNREENNEENEERTEQEENTDEITNEEIETAIKKLKNGKSPGHDRITPEMLKYMGLEGRKLLREICNEAWKKEEIPSDREMGVILPIHKKGDIKEYNNYRGITLLCTALKVYETVLEQKLKNIIETTLEEAQSGFRKGRGVQDHIQSEK</sequence>
<dbReference type="Proteomes" id="UP001652700">
    <property type="component" value="Unplaced"/>
</dbReference>
<evidence type="ECO:0000256" key="2">
    <source>
        <dbReference type="SAM" id="MobiDB-lite"/>
    </source>
</evidence>
<dbReference type="RefSeq" id="XP_050514773.1">
    <property type="nucleotide sequence ID" value="XM_050658816.1"/>
</dbReference>
<dbReference type="InterPro" id="IPR005135">
    <property type="entry name" value="Endo/exonuclease/phosphatase"/>
</dbReference>
<feature type="region of interest" description="Disordered" evidence="2">
    <location>
        <begin position="404"/>
        <end position="428"/>
    </location>
</feature>